<dbReference type="InterPro" id="IPR025877">
    <property type="entry name" value="MobA-like_NTP_Trfase"/>
</dbReference>
<dbReference type="InterPro" id="IPR029044">
    <property type="entry name" value="Nucleotide-diphossugar_trans"/>
</dbReference>
<dbReference type="CDD" id="cd02523">
    <property type="entry name" value="PC_cytidylyltransferase"/>
    <property type="match status" value="1"/>
</dbReference>
<evidence type="ECO:0000313" key="6">
    <source>
        <dbReference type="Proteomes" id="UP000002964"/>
    </source>
</evidence>
<reference evidence="5 6" key="2">
    <citation type="submission" date="2011-11" db="EMBL/GenBank/DDBJ databases">
        <authorList>
            <consortium name="US DOE Joint Genome Institute"/>
            <person name="Lucas S."/>
            <person name="Han J."/>
            <person name="Lapidus A."/>
            <person name="Cheng J.-F."/>
            <person name="Goodwin L."/>
            <person name="Pitluck S."/>
            <person name="Peters L."/>
            <person name="Ovchinnikova G."/>
            <person name="Zhang X."/>
            <person name="Detter J.C."/>
            <person name="Han C."/>
            <person name="Tapia R."/>
            <person name="Land M."/>
            <person name="Hauser L."/>
            <person name="Kyrpides N."/>
            <person name="Ivanova N."/>
            <person name="Pagani I."/>
            <person name="Vogl K."/>
            <person name="Liu Z."/>
            <person name="Overmann J."/>
            <person name="Frigaard N.-U."/>
            <person name="Bryant D."/>
            <person name="Woyke T."/>
        </authorList>
    </citation>
    <scope>NUCLEOTIDE SEQUENCE [LARGE SCALE GENOMIC DNA]</scope>
    <source>
        <strain evidence="5 6">970</strain>
    </source>
</reference>
<proteinExistence type="predicted"/>
<keyword evidence="2" id="KW-0548">Nucleotidyltransferase</keyword>
<dbReference type="Proteomes" id="UP000002964">
    <property type="component" value="Unassembled WGS sequence"/>
</dbReference>
<dbReference type="HOGENOM" id="CLU_029499_5_0_6"/>
<gene>
    <name evidence="5" type="ORF">Thi970DRAFT_03806</name>
</gene>
<dbReference type="eggNOG" id="COG1213">
    <property type="taxonomic scope" value="Bacteria"/>
</dbReference>
<dbReference type="AlphaFoldDB" id="H8Z4C7"/>
<accession>H8Z4C7</accession>
<keyword evidence="1 5" id="KW-0808">Transferase</keyword>
<name>H8Z4C7_9GAMM</name>
<protein>
    <submittedName>
        <fullName evidence="5">Putative sugar nucleotidyltransferase</fullName>
    </submittedName>
</protein>
<organism evidence="5 6">
    <name type="scientific">Thiorhodovibrio frisius</name>
    <dbReference type="NCBI Taxonomy" id="631362"/>
    <lineage>
        <taxon>Bacteria</taxon>
        <taxon>Pseudomonadati</taxon>
        <taxon>Pseudomonadota</taxon>
        <taxon>Gammaproteobacteria</taxon>
        <taxon>Chromatiales</taxon>
        <taxon>Chromatiaceae</taxon>
        <taxon>Thiorhodovibrio</taxon>
    </lineage>
</organism>
<keyword evidence="6" id="KW-1185">Reference proteome</keyword>
<feature type="domain" description="MobA-like NTP transferase" evidence="4">
    <location>
        <begin position="6"/>
        <end position="128"/>
    </location>
</feature>
<evidence type="ECO:0000313" key="5">
    <source>
        <dbReference type="EMBL" id="EIC20184.1"/>
    </source>
</evidence>
<dbReference type="EMBL" id="JH603170">
    <property type="protein sequence ID" value="EIC20184.1"/>
    <property type="molecule type" value="Genomic_DNA"/>
</dbReference>
<reference evidence="6" key="1">
    <citation type="submission" date="2011-06" db="EMBL/GenBank/DDBJ databases">
        <authorList>
            <consortium name="US DOE Joint Genome Institute (JGI-PGF)"/>
            <person name="Lucas S."/>
            <person name="Han J."/>
            <person name="Lapidus A."/>
            <person name="Cheng J.-F."/>
            <person name="Goodwin L."/>
            <person name="Pitluck S."/>
            <person name="Peters L."/>
            <person name="Land M.L."/>
            <person name="Hauser L."/>
            <person name="Vogl K."/>
            <person name="Liu Z."/>
            <person name="Overmann J."/>
            <person name="Frigaard N.-U."/>
            <person name="Bryant D.A."/>
            <person name="Woyke T.J."/>
        </authorList>
    </citation>
    <scope>NUCLEOTIDE SEQUENCE [LARGE SCALE GENOMIC DNA]</scope>
    <source>
        <strain evidence="6">970</strain>
    </source>
</reference>
<dbReference type="PANTHER" id="PTHR43584">
    <property type="entry name" value="NUCLEOTIDYL TRANSFERASE"/>
    <property type="match status" value="1"/>
</dbReference>
<keyword evidence="3" id="KW-0460">Magnesium</keyword>
<dbReference type="GO" id="GO:0016779">
    <property type="term" value="F:nucleotidyltransferase activity"/>
    <property type="evidence" value="ECO:0007669"/>
    <property type="project" value="UniProtKB-KW"/>
</dbReference>
<dbReference type="InterPro" id="IPR050065">
    <property type="entry name" value="GlmU-like"/>
</dbReference>
<dbReference type="PANTHER" id="PTHR43584:SF8">
    <property type="entry name" value="N-ACETYLMURAMATE ALPHA-1-PHOSPHATE URIDYLYLTRANSFERASE"/>
    <property type="match status" value="1"/>
</dbReference>
<evidence type="ECO:0000256" key="2">
    <source>
        <dbReference type="ARBA" id="ARBA00022695"/>
    </source>
</evidence>
<dbReference type="Pfam" id="PF12804">
    <property type="entry name" value="NTP_transf_3"/>
    <property type="match status" value="1"/>
</dbReference>
<dbReference type="STRING" id="631362.Thi970DRAFT_03806"/>
<evidence type="ECO:0000259" key="4">
    <source>
        <dbReference type="Pfam" id="PF12804"/>
    </source>
</evidence>
<evidence type="ECO:0000256" key="1">
    <source>
        <dbReference type="ARBA" id="ARBA00022679"/>
    </source>
</evidence>
<dbReference type="Gene3D" id="3.90.550.10">
    <property type="entry name" value="Spore Coat Polysaccharide Biosynthesis Protein SpsA, Chain A"/>
    <property type="match status" value="1"/>
</dbReference>
<sequence>MEPMYAVILAAGIGSRLGQPTPKPLTRLANGERILDRQLSQLRALLDPERILVVVGFKKELIMEAHPELLYLYNANFDVTNTAVSLALALRKTADADVLMLNGDVVCDAQVLQRLLRTKGSTMAVNQAPVGAEEVKYQLDAAGTINAVSKQVQQARGEALGVNLFRATDIPHLRAGLDRCTPEDYFERGIELAIGSGLRIRPVDVSDLRCIEVDFPDDLARAGQDLAPVAG</sequence>
<dbReference type="SUPFAM" id="SSF53448">
    <property type="entry name" value="Nucleotide-diphospho-sugar transferases"/>
    <property type="match status" value="1"/>
</dbReference>
<evidence type="ECO:0000256" key="3">
    <source>
        <dbReference type="ARBA" id="ARBA00022842"/>
    </source>
</evidence>